<dbReference type="Pfam" id="PF00106">
    <property type="entry name" value="adh_short"/>
    <property type="match status" value="1"/>
</dbReference>
<dbReference type="GO" id="GO:0005737">
    <property type="term" value="C:cytoplasm"/>
    <property type="evidence" value="ECO:0007669"/>
    <property type="project" value="TreeGrafter"/>
</dbReference>
<accession>A0A1L9S284</accession>
<organism evidence="4 5">
    <name type="scientific">Aspergillus wentii DTO 134E9</name>
    <dbReference type="NCBI Taxonomy" id="1073089"/>
    <lineage>
        <taxon>Eukaryota</taxon>
        <taxon>Fungi</taxon>
        <taxon>Dikarya</taxon>
        <taxon>Ascomycota</taxon>
        <taxon>Pezizomycotina</taxon>
        <taxon>Eurotiomycetes</taxon>
        <taxon>Eurotiomycetidae</taxon>
        <taxon>Eurotiales</taxon>
        <taxon>Aspergillaceae</taxon>
        <taxon>Aspergillus</taxon>
        <taxon>Aspergillus subgen. Cremei</taxon>
    </lineage>
</organism>
<dbReference type="AlphaFoldDB" id="A0A1L9S284"/>
<dbReference type="Gene3D" id="3.40.50.720">
    <property type="entry name" value="NAD(P)-binding Rossmann-like Domain"/>
    <property type="match status" value="1"/>
</dbReference>
<keyword evidence="3" id="KW-0560">Oxidoreductase</keyword>
<dbReference type="InterPro" id="IPR036291">
    <property type="entry name" value="NAD(P)-bd_dom_sf"/>
</dbReference>
<dbReference type="EMBL" id="KV878209">
    <property type="protein sequence ID" value="OJJ41255.1"/>
    <property type="molecule type" value="Genomic_DNA"/>
</dbReference>
<evidence type="ECO:0000256" key="2">
    <source>
        <dbReference type="ARBA" id="ARBA00022857"/>
    </source>
</evidence>
<name>A0A1L9S284_ASPWE</name>
<dbReference type="GO" id="GO:0044550">
    <property type="term" value="P:secondary metabolite biosynthetic process"/>
    <property type="evidence" value="ECO:0007669"/>
    <property type="project" value="UniProtKB-ARBA"/>
</dbReference>
<reference evidence="5" key="1">
    <citation type="journal article" date="2017" name="Genome Biol.">
        <title>Comparative genomics reveals high biological diversity and specific adaptations in the industrially and medically important fungal genus Aspergillus.</title>
        <authorList>
            <person name="de Vries R.P."/>
            <person name="Riley R."/>
            <person name="Wiebenga A."/>
            <person name="Aguilar-Osorio G."/>
            <person name="Amillis S."/>
            <person name="Uchima C.A."/>
            <person name="Anderluh G."/>
            <person name="Asadollahi M."/>
            <person name="Askin M."/>
            <person name="Barry K."/>
            <person name="Battaglia E."/>
            <person name="Bayram O."/>
            <person name="Benocci T."/>
            <person name="Braus-Stromeyer S.A."/>
            <person name="Caldana C."/>
            <person name="Canovas D."/>
            <person name="Cerqueira G.C."/>
            <person name="Chen F."/>
            <person name="Chen W."/>
            <person name="Choi C."/>
            <person name="Clum A."/>
            <person name="Dos Santos R.A."/>
            <person name="Damasio A.R."/>
            <person name="Diallinas G."/>
            <person name="Emri T."/>
            <person name="Fekete E."/>
            <person name="Flipphi M."/>
            <person name="Freyberg S."/>
            <person name="Gallo A."/>
            <person name="Gournas C."/>
            <person name="Habgood R."/>
            <person name="Hainaut M."/>
            <person name="Harispe M.L."/>
            <person name="Henrissat B."/>
            <person name="Hilden K.S."/>
            <person name="Hope R."/>
            <person name="Hossain A."/>
            <person name="Karabika E."/>
            <person name="Karaffa L."/>
            <person name="Karanyi Z."/>
            <person name="Krasevec N."/>
            <person name="Kuo A."/>
            <person name="Kusch H."/>
            <person name="LaButti K."/>
            <person name="Lagendijk E.L."/>
            <person name="Lapidus A."/>
            <person name="Levasseur A."/>
            <person name="Lindquist E."/>
            <person name="Lipzen A."/>
            <person name="Logrieco A.F."/>
            <person name="MacCabe A."/>
            <person name="Maekelae M.R."/>
            <person name="Malavazi I."/>
            <person name="Melin P."/>
            <person name="Meyer V."/>
            <person name="Mielnichuk N."/>
            <person name="Miskei M."/>
            <person name="Molnar A.P."/>
            <person name="Mule G."/>
            <person name="Ngan C.Y."/>
            <person name="Orejas M."/>
            <person name="Orosz E."/>
            <person name="Ouedraogo J.P."/>
            <person name="Overkamp K.M."/>
            <person name="Park H.-S."/>
            <person name="Perrone G."/>
            <person name="Piumi F."/>
            <person name="Punt P.J."/>
            <person name="Ram A.F."/>
            <person name="Ramon A."/>
            <person name="Rauscher S."/>
            <person name="Record E."/>
            <person name="Riano-Pachon D.M."/>
            <person name="Robert V."/>
            <person name="Roehrig J."/>
            <person name="Ruller R."/>
            <person name="Salamov A."/>
            <person name="Salih N.S."/>
            <person name="Samson R.A."/>
            <person name="Sandor E."/>
            <person name="Sanguinetti M."/>
            <person name="Schuetze T."/>
            <person name="Sepcic K."/>
            <person name="Shelest E."/>
            <person name="Sherlock G."/>
            <person name="Sophianopoulou V."/>
            <person name="Squina F.M."/>
            <person name="Sun H."/>
            <person name="Susca A."/>
            <person name="Todd R.B."/>
            <person name="Tsang A."/>
            <person name="Unkles S.E."/>
            <person name="van de Wiele N."/>
            <person name="van Rossen-Uffink D."/>
            <person name="Oliveira J.V."/>
            <person name="Vesth T.C."/>
            <person name="Visser J."/>
            <person name="Yu J.-H."/>
            <person name="Zhou M."/>
            <person name="Andersen M.R."/>
            <person name="Archer D.B."/>
            <person name="Baker S.E."/>
            <person name="Benoit I."/>
            <person name="Brakhage A.A."/>
            <person name="Braus G.H."/>
            <person name="Fischer R."/>
            <person name="Frisvad J.C."/>
            <person name="Goldman G.H."/>
            <person name="Houbraken J."/>
            <person name="Oakley B."/>
            <person name="Pocsi I."/>
            <person name="Scazzocchio C."/>
            <person name="Seiboth B."/>
            <person name="vanKuyk P.A."/>
            <person name="Wortman J."/>
            <person name="Dyer P.S."/>
            <person name="Grigoriev I.V."/>
        </authorList>
    </citation>
    <scope>NUCLEOTIDE SEQUENCE [LARGE SCALE GENOMIC DNA]</scope>
    <source>
        <strain evidence="5">DTO 134E9</strain>
    </source>
</reference>
<protein>
    <recommendedName>
        <fullName evidence="6">NAD(P)-binding protein</fullName>
    </recommendedName>
</protein>
<dbReference type="PANTHER" id="PTHR44229:SF4">
    <property type="entry name" value="15-HYDROXYPROSTAGLANDIN DEHYDROGENASE [NAD(+)]"/>
    <property type="match status" value="1"/>
</dbReference>
<dbReference type="RefSeq" id="XP_040694931.1">
    <property type="nucleotide sequence ID" value="XM_040831781.1"/>
</dbReference>
<dbReference type="OrthoDB" id="5371740at2759"/>
<dbReference type="PANTHER" id="PTHR44229">
    <property type="entry name" value="15-HYDROXYPROSTAGLANDIN DEHYDROGENASE [NAD(+)]"/>
    <property type="match status" value="1"/>
</dbReference>
<dbReference type="Proteomes" id="UP000184383">
    <property type="component" value="Unassembled WGS sequence"/>
</dbReference>
<evidence type="ECO:0000256" key="3">
    <source>
        <dbReference type="ARBA" id="ARBA00023002"/>
    </source>
</evidence>
<dbReference type="InterPro" id="IPR002347">
    <property type="entry name" value="SDR_fam"/>
</dbReference>
<sequence>MTKPVTKVAIITGGTNGIGLAVARALSQRLDWQINILGTNEERGRQAVAEHSNMTFYRVDVAQYGDLANAFDTVYNKHGRLDFVFANAGISGGLDFYTRHPAGEIPPEPSVKTAEINFNGVIYTSHLALHYFRQSPGGGKGASLLLTGSSGSFYPSGITPIYAATKHGVLGFMRSIAPFFVLDGIRVNALCPGTVRTGIMDDEAWKLFPDELIIPMEVVLDATLQMVDGEDMVDCTGIKIPASELYGRAVEVSGDNFYFREQQEWCDDKQKQVMTITMTGAL</sequence>
<evidence type="ECO:0008006" key="6">
    <source>
        <dbReference type="Google" id="ProtNLM"/>
    </source>
</evidence>
<comment type="similarity">
    <text evidence="1">Belongs to the short-chain dehydrogenases/reductases (SDR) family.</text>
</comment>
<dbReference type="PRINTS" id="PR00081">
    <property type="entry name" value="GDHRDH"/>
</dbReference>
<keyword evidence="2" id="KW-0521">NADP</keyword>
<proteinExistence type="inferred from homology"/>
<dbReference type="InterPro" id="IPR020904">
    <property type="entry name" value="Sc_DH/Rdtase_CS"/>
</dbReference>
<dbReference type="PROSITE" id="PS00061">
    <property type="entry name" value="ADH_SHORT"/>
    <property type="match status" value="1"/>
</dbReference>
<dbReference type="GO" id="GO:0016616">
    <property type="term" value="F:oxidoreductase activity, acting on the CH-OH group of donors, NAD or NADP as acceptor"/>
    <property type="evidence" value="ECO:0007669"/>
    <property type="project" value="TreeGrafter"/>
</dbReference>
<dbReference type="SUPFAM" id="SSF51735">
    <property type="entry name" value="NAD(P)-binding Rossmann-fold domains"/>
    <property type="match status" value="1"/>
</dbReference>
<dbReference type="GeneID" id="63747629"/>
<dbReference type="VEuPathDB" id="FungiDB:ASPWEDRAFT_179010"/>
<evidence type="ECO:0000256" key="1">
    <source>
        <dbReference type="ARBA" id="ARBA00006484"/>
    </source>
</evidence>
<gene>
    <name evidence="4" type="ORF">ASPWEDRAFT_179010</name>
</gene>
<keyword evidence="5" id="KW-1185">Reference proteome</keyword>
<dbReference type="STRING" id="1073089.A0A1L9S284"/>
<evidence type="ECO:0000313" key="4">
    <source>
        <dbReference type="EMBL" id="OJJ41255.1"/>
    </source>
</evidence>
<evidence type="ECO:0000313" key="5">
    <source>
        <dbReference type="Proteomes" id="UP000184383"/>
    </source>
</evidence>